<organism evidence="3 4">
    <name type="scientific">Sinorhizobium fredii (strain USDA 257)</name>
    <dbReference type="NCBI Taxonomy" id="1185652"/>
    <lineage>
        <taxon>Bacteria</taxon>
        <taxon>Pseudomonadati</taxon>
        <taxon>Pseudomonadota</taxon>
        <taxon>Alphaproteobacteria</taxon>
        <taxon>Hyphomicrobiales</taxon>
        <taxon>Rhizobiaceae</taxon>
        <taxon>Sinorhizobium/Ensifer group</taxon>
        <taxon>Sinorhizobium</taxon>
    </lineage>
</organism>
<dbReference type="Proteomes" id="UP000006180">
    <property type="component" value="Chromosome"/>
</dbReference>
<accession>I3X1Z1</accession>
<feature type="region of interest" description="Disordered" evidence="1">
    <location>
        <begin position="1"/>
        <end position="50"/>
    </location>
</feature>
<protein>
    <submittedName>
        <fullName evidence="3">Nutrient deprivation-induced protein</fullName>
    </submittedName>
</protein>
<dbReference type="STRING" id="1185652.USDA257_c13060"/>
<name>I3X1Z1_SINF2</name>
<evidence type="ECO:0000256" key="2">
    <source>
        <dbReference type="SAM" id="Phobius"/>
    </source>
</evidence>
<proteinExistence type="predicted"/>
<feature type="transmembrane region" description="Helical" evidence="2">
    <location>
        <begin position="145"/>
        <end position="163"/>
    </location>
</feature>
<reference evidence="3 4" key="1">
    <citation type="journal article" date="2012" name="J. Bacteriol.">
        <title>Complete genome sequence of the broad-host-range strain Sinorhizobium fredii USDA257.</title>
        <authorList>
            <person name="Schuldes J."/>
            <person name="Rodriguez Orbegoso M."/>
            <person name="Schmeisser C."/>
            <person name="Krishnan H.B."/>
            <person name="Daniel R."/>
            <person name="Streit W.R."/>
        </authorList>
    </citation>
    <scope>NUCLEOTIDE SEQUENCE [LARGE SCALE GENOMIC DNA]</scope>
    <source>
        <strain evidence="3 4">USDA 257</strain>
    </source>
</reference>
<dbReference type="AlphaFoldDB" id="I3X1Z1"/>
<dbReference type="KEGG" id="sfd:USDA257_c13060"/>
<dbReference type="HOGENOM" id="CLU_108819_1_0_5"/>
<gene>
    <name evidence="3" type="ORF">USDA257_c13060</name>
</gene>
<dbReference type="EMBL" id="CP003563">
    <property type="protein sequence ID" value="AFL49897.1"/>
    <property type="molecule type" value="Genomic_DNA"/>
</dbReference>
<evidence type="ECO:0000256" key="1">
    <source>
        <dbReference type="SAM" id="MobiDB-lite"/>
    </source>
</evidence>
<dbReference type="eggNOG" id="ENOG5033DC0">
    <property type="taxonomic scope" value="Bacteria"/>
</dbReference>
<evidence type="ECO:0000313" key="3">
    <source>
        <dbReference type="EMBL" id="AFL49897.1"/>
    </source>
</evidence>
<evidence type="ECO:0000313" key="4">
    <source>
        <dbReference type="Proteomes" id="UP000006180"/>
    </source>
</evidence>
<keyword evidence="2" id="KW-0812">Transmembrane</keyword>
<keyword evidence="2" id="KW-0472">Membrane</keyword>
<keyword evidence="2" id="KW-1133">Transmembrane helix</keyword>
<feature type="compositionally biased region" description="Low complexity" evidence="1">
    <location>
        <begin position="24"/>
        <end position="37"/>
    </location>
</feature>
<sequence>MNNETSGRGLGDQPSWPATTPERAGSQPGAGSSGAEGATDRSLQQAVREDLDELRQFADERTEEAKEAVSRIAEDEKNLTARQLSGVAMALEKVGGELEQTDQRALGRYAKQMGSSLQGFARDIEGRDLSDIAGMAEDFGRKQPLAFLGMAAIAGLAASRFLTASAHRRSRRSVSQPSSPSPSPSASNKPGEGGWNFEEDRRNG</sequence>
<dbReference type="PATRIC" id="fig|1185652.3.peg.1356"/>
<dbReference type="RefSeq" id="WP_014762081.1">
    <property type="nucleotide sequence ID" value="NC_018000.1"/>
</dbReference>
<feature type="region of interest" description="Disordered" evidence="1">
    <location>
        <begin position="165"/>
        <end position="204"/>
    </location>
</feature>